<dbReference type="Proteomes" id="UP000037953">
    <property type="component" value="Unassembled WGS sequence"/>
</dbReference>
<proteinExistence type="predicted"/>
<dbReference type="EMBL" id="LJOD01000042">
    <property type="protein sequence ID" value="KPE48962.1"/>
    <property type="molecule type" value="Genomic_DNA"/>
</dbReference>
<evidence type="ECO:0000313" key="1">
    <source>
        <dbReference type="EMBL" id="KPE48962.1"/>
    </source>
</evidence>
<reference evidence="1 2" key="1">
    <citation type="journal article" date="2015" name="Genom Data">
        <title>Draft genome sequence of a multidrug-resistant Chryseobacterium indologenes isolate from Malaysia.</title>
        <authorList>
            <person name="Yu C.Y."/>
            <person name="Ang G.Y."/>
            <person name="Cheng H.J."/>
            <person name="Cheong Y.M."/>
            <person name="Yin W.F."/>
            <person name="Chan K.G."/>
        </authorList>
    </citation>
    <scope>NUCLEOTIDE SEQUENCE [LARGE SCALE GENOMIC DNA]</scope>
    <source>
        <strain evidence="1 2">CI_885</strain>
    </source>
</reference>
<protein>
    <submittedName>
        <fullName evidence="1">Uncharacterized protein</fullName>
    </submittedName>
</protein>
<evidence type="ECO:0000313" key="2">
    <source>
        <dbReference type="Proteomes" id="UP000037953"/>
    </source>
</evidence>
<sequence length="109" mass="13271">MFFIQEVDDFYFMVAGYIAGKEKEEYGSFMKEFSRYLSMKYNFKEDTLYNLIIKSMTVYDEVTLEILKNEMYKFLNSEEVRVMEFWQFINVDELKKISSDIAPFRTDEF</sequence>
<name>A0A0N0ITR6_CHRID</name>
<comment type="caution">
    <text evidence="1">The sequence shown here is derived from an EMBL/GenBank/DDBJ whole genome shotgun (WGS) entry which is preliminary data.</text>
</comment>
<gene>
    <name evidence="1" type="ORF">AOB46_22575</name>
</gene>
<accession>A0A0N0ITR6</accession>
<dbReference type="PATRIC" id="fig|253.9.peg.3569"/>
<organism evidence="1 2">
    <name type="scientific">Chryseobacterium indologenes</name>
    <name type="common">Flavobacterium indologenes</name>
    <dbReference type="NCBI Taxonomy" id="253"/>
    <lineage>
        <taxon>Bacteria</taxon>
        <taxon>Pseudomonadati</taxon>
        <taxon>Bacteroidota</taxon>
        <taxon>Flavobacteriia</taxon>
        <taxon>Flavobacteriales</taxon>
        <taxon>Weeksellaceae</taxon>
        <taxon>Chryseobacterium group</taxon>
        <taxon>Chryseobacterium</taxon>
    </lineage>
</organism>
<reference evidence="2" key="2">
    <citation type="submission" date="2015-09" db="EMBL/GenBank/DDBJ databases">
        <title>Draft genome sequence of a multidrug-resistant Chryseobacterium indologenes isolate from Malaysia.</title>
        <authorList>
            <person name="Yu C.Y."/>
            <person name="Ang G.Y."/>
            <person name="Chan K.-G."/>
        </authorList>
    </citation>
    <scope>NUCLEOTIDE SEQUENCE [LARGE SCALE GENOMIC DNA]</scope>
    <source>
        <strain evidence="2">CI_885</strain>
    </source>
</reference>
<dbReference type="AlphaFoldDB" id="A0A0N0ITR6"/>